<gene>
    <name evidence="1" type="ORF">GCM10009430_16180</name>
</gene>
<dbReference type="RefSeq" id="WP_343911822.1">
    <property type="nucleotide sequence ID" value="NZ_BAAAGE010000001.1"/>
</dbReference>
<evidence type="ECO:0000313" key="2">
    <source>
        <dbReference type="Proteomes" id="UP001501758"/>
    </source>
</evidence>
<dbReference type="Proteomes" id="UP001501758">
    <property type="component" value="Unassembled WGS sequence"/>
</dbReference>
<sequence length="100" mass="11582">MALDFHRLDTNEYLFGINDTEYAHLESIFIEFTQQTGIFIDPYGDTQLKVTHLKKIIQMIATNLTTESNMDKEKTKVIQDFRRKIAHFSDKGITLKALGD</sequence>
<keyword evidence="2" id="KW-1185">Reference proteome</keyword>
<proteinExistence type="predicted"/>
<protein>
    <submittedName>
        <fullName evidence="1">Uncharacterized protein</fullName>
    </submittedName>
</protein>
<reference evidence="2" key="1">
    <citation type="journal article" date="2019" name="Int. J. Syst. Evol. Microbiol.">
        <title>The Global Catalogue of Microorganisms (GCM) 10K type strain sequencing project: providing services to taxonomists for standard genome sequencing and annotation.</title>
        <authorList>
            <consortium name="The Broad Institute Genomics Platform"/>
            <consortium name="The Broad Institute Genome Sequencing Center for Infectious Disease"/>
            <person name="Wu L."/>
            <person name="Ma J."/>
        </authorList>
    </citation>
    <scope>NUCLEOTIDE SEQUENCE [LARGE SCALE GENOMIC DNA]</scope>
    <source>
        <strain evidence="2">JCM 15974</strain>
    </source>
</reference>
<name>A0ABP3TXY0_9FLAO</name>
<accession>A0ABP3TXY0</accession>
<comment type="caution">
    <text evidence="1">The sequence shown here is derived from an EMBL/GenBank/DDBJ whole genome shotgun (WGS) entry which is preliminary data.</text>
</comment>
<evidence type="ECO:0000313" key="1">
    <source>
        <dbReference type="EMBL" id="GAA0718274.1"/>
    </source>
</evidence>
<dbReference type="EMBL" id="BAAAGE010000001">
    <property type="protein sequence ID" value="GAA0718274.1"/>
    <property type="molecule type" value="Genomic_DNA"/>
</dbReference>
<organism evidence="1 2">
    <name type="scientific">Aquimarina litoralis</name>
    <dbReference type="NCBI Taxonomy" id="584605"/>
    <lineage>
        <taxon>Bacteria</taxon>
        <taxon>Pseudomonadati</taxon>
        <taxon>Bacteroidota</taxon>
        <taxon>Flavobacteriia</taxon>
        <taxon>Flavobacteriales</taxon>
        <taxon>Flavobacteriaceae</taxon>
        <taxon>Aquimarina</taxon>
    </lineage>
</organism>